<dbReference type="PANTHER" id="PTHR22550">
    <property type="entry name" value="SPORE GERMINATION PROTEIN"/>
    <property type="match status" value="1"/>
</dbReference>
<dbReference type="InterPro" id="IPR036465">
    <property type="entry name" value="vWFA_dom_sf"/>
</dbReference>
<dbReference type="PANTHER" id="PTHR22550:SF5">
    <property type="entry name" value="LEUCINE ZIPPER PROTEIN 4"/>
    <property type="match status" value="1"/>
</dbReference>
<reference evidence="7 8" key="1">
    <citation type="journal article" date="2012" name="FEBS Lett.">
        <title>Anammox organism KSU-1 expresses a NirK-type copper-containing nitrite reductase instead of a NirS-type with cytochrome cd1.</title>
        <authorList>
            <person name="Hira D."/>
            <person name="Toh H."/>
            <person name="Migita C.T."/>
            <person name="Okubo H."/>
            <person name="Nishiyama T."/>
            <person name="Hattori M."/>
            <person name="Furukawa K."/>
            <person name="Fujii T."/>
        </authorList>
    </citation>
    <scope>NUCLEOTIDE SEQUENCE [LARGE SCALE GENOMIC DNA]</scope>
</reference>
<evidence type="ECO:0000256" key="1">
    <source>
        <dbReference type="ARBA" id="ARBA00022475"/>
    </source>
</evidence>
<evidence type="ECO:0000313" key="7">
    <source>
        <dbReference type="EMBL" id="GAB62458.1"/>
    </source>
</evidence>
<keyword evidence="2 5" id="KW-0812">Transmembrane</keyword>
<dbReference type="Proteomes" id="UP000002985">
    <property type="component" value="Unassembled WGS sequence"/>
</dbReference>
<comment type="caution">
    <text evidence="7">The sequence shown here is derived from an EMBL/GenBank/DDBJ whole genome shotgun (WGS) entry which is preliminary data.</text>
</comment>
<keyword evidence="3 5" id="KW-1133">Transmembrane helix</keyword>
<accession>I3IL63</accession>
<organism evidence="7 8">
    <name type="scientific">Candidatus Jettenia caeni</name>
    <dbReference type="NCBI Taxonomy" id="247490"/>
    <lineage>
        <taxon>Bacteria</taxon>
        <taxon>Pseudomonadati</taxon>
        <taxon>Planctomycetota</taxon>
        <taxon>Candidatus Brocadiia</taxon>
        <taxon>Candidatus Brocadiales</taxon>
        <taxon>Candidatus Brocadiaceae</taxon>
        <taxon>Candidatus Jettenia</taxon>
    </lineage>
</organism>
<dbReference type="STRING" id="247490.KSU1_C0862"/>
<dbReference type="EMBL" id="BAFH01000003">
    <property type="protein sequence ID" value="GAB62458.1"/>
    <property type="molecule type" value="Genomic_DNA"/>
</dbReference>
<evidence type="ECO:0000256" key="4">
    <source>
        <dbReference type="ARBA" id="ARBA00023136"/>
    </source>
</evidence>
<evidence type="ECO:0000256" key="5">
    <source>
        <dbReference type="SAM" id="Phobius"/>
    </source>
</evidence>
<dbReference type="OrthoDB" id="9781333at2"/>
<keyword evidence="4 5" id="KW-0472">Membrane</keyword>
<dbReference type="InterPro" id="IPR002035">
    <property type="entry name" value="VWF_A"/>
</dbReference>
<protein>
    <recommendedName>
        <fullName evidence="6">VWFA domain-containing protein</fullName>
    </recommendedName>
</protein>
<sequence length="342" mass="38848">MKYGNLNYLYLLPVIPLLIVGYIFVFRKKMKDLHTFANIELLQKVGLSLSQKKHWFRAALMTTGMLFLIFTLIEPKWGYHWEEVEKKGIDIVIAVDTSRSMLADDVKPNRLEVAKREIEDLLHVLGGDRIGLVAFAGSAFTYCPLTSDYGAFRLFLNDLNTHIIPRGGTALAEAIRKGLTTFERDSKNRKAIILITDGENHEDDPLKASEEAKRQGVVIYTVGVGKKEGSYIRIKNESGQETLLKDKQGQVVKSRLEEITLNKIALGTGGLYTPAYGTKWGLEKVYKESIAQIEESTYKTQRVKRYVNRYQIPLLIAIIVITVESFLMERRKVISPVTYNKV</sequence>
<gene>
    <name evidence="7" type="ORF">KSU1_C0862</name>
</gene>
<dbReference type="eggNOG" id="COG2304">
    <property type="taxonomic scope" value="Bacteria"/>
</dbReference>
<evidence type="ECO:0000259" key="6">
    <source>
        <dbReference type="PROSITE" id="PS50234"/>
    </source>
</evidence>
<evidence type="ECO:0000256" key="3">
    <source>
        <dbReference type="ARBA" id="ARBA00022989"/>
    </source>
</evidence>
<evidence type="ECO:0000313" key="8">
    <source>
        <dbReference type="Proteomes" id="UP000002985"/>
    </source>
</evidence>
<keyword evidence="1" id="KW-1003">Cell membrane</keyword>
<feature type="domain" description="VWFA" evidence="6">
    <location>
        <begin position="90"/>
        <end position="264"/>
    </location>
</feature>
<dbReference type="Gene3D" id="3.40.50.410">
    <property type="entry name" value="von Willebrand factor, type A domain"/>
    <property type="match status" value="1"/>
</dbReference>
<dbReference type="AlphaFoldDB" id="I3IL63"/>
<proteinExistence type="predicted"/>
<feature type="transmembrane region" description="Helical" evidence="5">
    <location>
        <begin position="54"/>
        <end position="73"/>
    </location>
</feature>
<dbReference type="SUPFAM" id="SSF53300">
    <property type="entry name" value="vWA-like"/>
    <property type="match status" value="1"/>
</dbReference>
<feature type="transmembrane region" description="Helical" evidence="5">
    <location>
        <begin position="310"/>
        <end position="327"/>
    </location>
</feature>
<dbReference type="PROSITE" id="PS50234">
    <property type="entry name" value="VWFA"/>
    <property type="match status" value="1"/>
</dbReference>
<name>I3IL63_9BACT</name>
<dbReference type="Pfam" id="PF13519">
    <property type="entry name" value="VWA_2"/>
    <property type="match status" value="1"/>
</dbReference>
<keyword evidence="8" id="KW-1185">Reference proteome</keyword>
<evidence type="ECO:0000256" key="2">
    <source>
        <dbReference type="ARBA" id="ARBA00022692"/>
    </source>
</evidence>
<dbReference type="SMART" id="SM00327">
    <property type="entry name" value="VWA"/>
    <property type="match status" value="1"/>
</dbReference>
<dbReference type="InterPro" id="IPR050768">
    <property type="entry name" value="UPF0353/GerABKA_families"/>
</dbReference>
<feature type="transmembrane region" description="Helical" evidence="5">
    <location>
        <begin position="6"/>
        <end position="26"/>
    </location>
</feature>